<feature type="region of interest" description="Disordered" evidence="5">
    <location>
        <begin position="407"/>
        <end position="463"/>
    </location>
</feature>
<dbReference type="PANTHER" id="PTHR15107:SF0">
    <property type="entry name" value="DNA ENDONUCLEASE ACTIVATOR CTP1 C-TERMINAL DOMAIN-CONTAINING PROTEIN"/>
    <property type="match status" value="1"/>
</dbReference>
<feature type="region of interest" description="Disordered" evidence="5">
    <location>
        <begin position="1"/>
        <end position="35"/>
    </location>
</feature>
<keyword evidence="8" id="KW-1185">Reference proteome</keyword>
<feature type="compositionally biased region" description="Polar residues" evidence="5">
    <location>
        <begin position="1"/>
        <end position="12"/>
    </location>
</feature>
<evidence type="ECO:0000313" key="7">
    <source>
        <dbReference type="EMBL" id="KIM38589.1"/>
    </source>
</evidence>
<evidence type="ECO:0000256" key="3">
    <source>
        <dbReference type="ARBA" id="ARBA00023242"/>
    </source>
</evidence>
<dbReference type="PANTHER" id="PTHR15107">
    <property type="entry name" value="RETINOBLASTOMA BINDING PROTEIN 8"/>
    <property type="match status" value="1"/>
</dbReference>
<proteinExistence type="predicted"/>
<gene>
    <name evidence="7" type="ORF">M413DRAFT_243905</name>
</gene>
<evidence type="ECO:0000259" key="6">
    <source>
        <dbReference type="Pfam" id="PF08573"/>
    </source>
</evidence>
<feature type="compositionally biased region" description="Basic and acidic residues" evidence="5">
    <location>
        <begin position="13"/>
        <end position="27"/>
    </location>
</feature>
<reference evidence="7 8" key="1">
    <citation type="submission" date="2014-04" db="EMBL/GenBank/DDBJ databases">
        <authorList>
            <consortium name="DOE Joint Genome Institute"/>
            <person name="Kuo A."/>
            <person name="Gay G."/>
            <person name="Dore J."/>
            <person name="Kohler A."/>
            <person name="Nagy L.G."/>
            <person name="Floudas D."/>
            <person name="Copeland A."/>
            <person name="Barry K.W."/>
            <person name="Cichocki N."/>
            <person name="Veneault-Fourrey C."/>
            <person name="LaButti K."/>
            <person name="Lindquist E.A."/>
            <person name="Lipzen A."/>
            <person name="Lundell T."/>
            <person name="Morin E."/>
            <person name="Murat C."/>
            <person name="Sun H."/>
            <person name="Tunlid A."/>
            <person name="Henrissat B."/>
            <person name="Grigoriev I.V."/>
            <person name="Hibbett D.S."/>
            <person name="Martin F."/>
            <person name="Nordberg H.P."/>
            <person name="Cantor M.N."/>
            <person name="Hua S.X."/>
        </authorList>
    </citation>
    <scope>NUCLEOTIDE SEQUENCE [LARGE SCALE GENOMIC DNA]</scope>
    <source>
        <strain evidence="8">h7</strain>
    </source>
</reference>
<comment type="subcellular location">
    <subcellularLocation>
        <location evidence="1">Nucleus</location>
    </subcellularLocation>
</comment>
<sequence length="658" mass="74195">MGPQNGTYSSAQLRERDQRVNETRQQEIDSLNTKNQKLRQNYDSVSSELFAVANRERRLVEDLGFESVYEAHVAIESTDFPISFRNCMERVQTAEAQLQSEKKEVELLQAKLRDVEGENKLLKVKHHTLESRFDSMAVLKTRAAERYKSDFKVWKGIHNWLYAEGDDPIDQTGLTPEAIKKLQKARLLKRRQQLLERSPIPPPTDPEEFEAQWEKENEGTPMPPNKKRRILSVSSSASTNSTTPTLPLRSGPLKSVTNMAPPSCSPTVFHNPDIVSTTRVPLTFQPIPKTIVIDKEPSCTPSPINDGNPSRPLLHSSPLSAPHMPASSDTEDDSQAVFLPSNSTPAGRLALFKVPAPPPPKTGPSQYQTPSRFSDPILPNRTTIAQSSHARSALWDPAMLDINRTTNTHQKSDERSANAPRPSDHGTTPATKPRNQPMNFSSSVKGKEREVEPPFSTPLTSRNVGQKRLEDYSAFKGRGGYGKADEAAQPTINAVYTIDPTQNGGVNYQYDEVVRRREDRRKMDAGDCECCREYYEKVGALPNRLQQPLWRSPPTTPARPCPRHSHSPENRQDSEGKRSNHRPSAARRQSDIESHKKAISRHRHNWARARTPPGYWDIGFPNTQEVGDINQKAKEMHKRKKDDVEREAGIEGGKYRRK</sequence>
<dbReference type="Pfam" id="PF08573">
    <property type="entry name" value="SAE2"/>
    <property type="match status" value="1"/>
</dbReference>
<evidence type="ECO:0000256" key="4">
    <source>
        <dbReference type="SAM" id="Coils"/>
    </source>
</evidence>
<dbReference type="GO" id="GO:0010792">
    <property type="term" value="P:DNA double-strand break processing involved in repair via single-strand annealing"/>
    <property type="evidence" value="ECO:0007669"/>
    <property type="project" value="TreeGrafter"/>
</dbReference>
<dbReference type="HOGENOM" id="CLU_024644_0_0_1"/>
<evidence type="ECO:0000256" key="5">
    <source>
        <dbReference type="SAM" id="MobiDB-lite"/>
    </source>
</evidence>
<dbReference type="OrthoDB" id="5801062at2759"/>
<accession>A0A0C3C2W5</accession>
<dbReference type="InterPro" id="IPR013882">
    <property type="entry name" value="Ctp1_C"/>
</dbReference>
<feature type="compositionally biased region" description="Basic and acidic residues" evidence="5">
    <location>
        <begin position="566"/>
        <end position="578"/>
    </location>
</feature>
<feature type="compositionally biased region" description="Polar residues" evidence="5">
    <location>
        <begin position="299"/>
        <end position="308"/>
    </location>
</feature>
<feature type="compositionally biased region" description="Polar residues" evidence="5">
    <location>
        <begin position="425"/>
        <end position="444"/>
    </location>
</feature>
<dbReference type="InterPro" id="IPR033316">
    <property type="entry name" value="RBBP8-like"/>
</dbReference>
<dbReference type="AlphaFoldDB" id="A0A0C3C2W5"/>
<feature type="compositionally biased region" description="Polar residues" evidence="5">
    <location>
        <begin position="363"/>
        <end position="372"/>
    </location>
</feature>
<feature type="compositionally biased region" description="Low complexity" evidence="5">
    <location>
        <begin position="309"/>
        <end position="328"/>
    </location>
</feature>
<dbReference type="GO" id="GO:0005634">
    <property type="term" value="C:nucleus"/>
    <property type="evidence" value="ECO:0007669"/>
    <property type="project" value="UniProtKB-SubCell"/>
</dbReference>
<dbReference type="EMBL" id="KN831790">
    <property type="protein sequence ID" value="KIM38589.1"/>
    <property type="molecule type" value="Genomic_DNA"/>
</dbReference>
<feature type="compositionally biased region" description="Low complexity" evidence="5">
    <location>
        <begin position="231"/>
        <end position="250"/>
    </location>
</feature>
<keyword evidence="2" id="KW-0227">DNA damage</keyword>
<name>A0A0C3C2W5_HEBCY</name>
<feature type="coiled-coil region" evidence="4">
    <location>
        <begin position="84"/>
        <end position="125"/>
    </location>
</feature>
<feature type="region of interest" description="Disordered" evidence="5">
    <location>
        <begin position="545"/>
        <end position="658"/>
    </location>
</feature>
<evidence type="ECO:0000313" key="8">
    <source>
        <dbReference type="Proteomes" id="UP000053424"/>
    </source>
</evidence>
<feature type="domain" description="DNA endonuclease activator Ctp1 C-terminal" evidence="6">
    <location>
        <begin position="509"/>
        <end position="625"/>
    </location>
</feature>
<evidence type="ECO:0000256" key="2">
    <source>
        <dbReference type="ARBA" id="ARBA00022763"/>
    </source>
</evidence>
<dbReference type="GO" id="GO:0003684">
    <property type="term" value="F:damaged DNA binding"/>
    <property type="evidence" value="ECO:0007669"/>
    <property type="project" value="TreeGrafter"/>
</dbReference>
<protein>
    <recommendedName>
        <fullName evidence="6">DNA endonuclease activator Ctp1 C-terminal domain-containing protein</fullName>
    </recommendedName>
</protein>
<evidence type="ECO:0000256" key="1">
    <source>
        <dbReference type="ARBA" id="ARBA00004123"/>
    </source>
</evidence>
<dbReference type="Proteomes" id="UP000053424">
    <property type="component" value="Unassembled WGS sequence"/>
</dbReference>
<dbReference type="STRING" id="686832.A0A0C3C2W5"/>
<feature type="region of interest" description="Disordered" evidence="5">
    <location>
        <begin position="194"/>
        <end position="253"/>
    </location>
</feature>
<reference evidence="8" key="2">
    <citation type="submission" date="2015-01" db="EMBL/GenBank/DDBJ databases">
        <title>Evolutionary Origins and Diversification of the Mycorrhizal Mutualists.</title>
        <authorList>
            <consortium name="DOE Joint Genome Institute"/>
            <consortium name="Mycorrhizal Genomics Consortium"/>
            <person name="Kohler A."/>
            <person name="Kuo A."/>
            <person name="Nagy L.G."/>
            <person name="Floudas D."/>
            <person name="Copeland A."/>
            <person name="Barry K.W."/>
            <person name="Cichocki N."/>
            <person name="Veneault-Fourrey C."/>
            <person name="LaButti K."/>
            <person name="Lindquist E.A."/>
            <person name="Lipzen A."/>
            <person name="Lundell T."/>
            <person name="Morin E."/>
            <person name="Murat C."/>
            <person name="Riley R."/>
            <person name="Ohm R."/>
            <person name="Sun H."/>
            <person name="Tunlid A."/>
            <person name="Henrissat B."/>
            <person name="Grigoriev I.V."/>
            <person name="Hibbett D.S."/>
            <person name="Martin F."/>
        </authorList>
    </citation>
    <scope>NUCLEOTIDE SEQUENCE [LARGE SCALE GENOMIC DNA]</scope>
    <source>
        <strain evidence="8">h7</strain>
    </source>
</reference>
<feature type="compositionally biased region" description="Basic residues" evidence="5">
    <location>
        <begin position="597"/>
        <end position="607"/>
    </location>
</feature>
<keyword evidence="4" id="KW-0175">Coiled coil</keyword>
<keyword evidence="3" id="KW-0539">Nucleus</keyword>
<feature type="region of interest" description="Disordered" evidence="5">
    <location>
        <begin position="294"/>
        <end position="374"/>
    </location>
</feature>
<organism evidence="7 8">
    <name type="scientific">Hebeloma cylindrosporum</name>
    <dbReference type="NCBI Taxonomy" id="76867"/>
    <lineage>
        <taxon>Eukaryota</taxon>
        <taxon>Fungi</taxon>
        <taxon>Dikarya</taxon>
        <taxon>Basidiomycota</taxon>
        <taxon>Agaricomycotina</taxon>
        <taxon>Agaricomycetes</taxon>
        <taxon>Agaricomycetidae</taxon>
        <taxon>Agaricales</taxon>
        <taxon>Agaricineae</taxon>
        <taxon>Hymenogastraceae</taxon>
        <taxon>Hebeloma</taxon>
    </lineage>
</organism>